<comment type="caution">
    <text evidence="1">The sequence shown here is derived from an EMBL/GenBank/DDBJ whole genome shotgun (WGS) entry which is preliminary data.</text>
</comment>
<dbReference type="Proteomes" id="UP000827872">
    <property type="component" value="Linkage Group LG04"/>
</dbReference>
<sequence>MIGYQSLKFCTQYDTDHKAYGIDVYTEKEHVTAREFAVPINRLQKAHKRPKLIPAVVPIKKYTASKYRMHLSQLKMGDHPRDITASPGTIAGPSTAARNYQSLVGEAFLSCVHKAKKVTNLRIEWKKVRSSGVSFVYYNRNFVGNFTGRAEIWNSSIRLRNVTRHDAGRYRCEISAATEQGQDAAETEVSLSVLVPPALPVCVVPSSAMSGTVIELRCKENEGIPASQYKWYRNGIALLEGRDSRRGKKGRVSYTINTTTGILLFNPVSNNDTGDYYCEATNGIGPSRKCPVKRMQVDDLNVGGIIAAVVIVSLIIASCGLGVYYAQTKGYFSKRNSSIKKSSKPSTKQNENDFKHTKSFII</sequence>
<protein>
    <submittedName>
        <fullName evidence="1">Uncharacterized protein</fullName>
    </submittedName>
</protein>
<dbReference type="EMBL" id="CM037617">
    <property type="protein sequence ID" value="KAH8004785.1"/>
    <property type="molecule type" value="Genomic_DNA"/>
</dbReference>
<accession>A0ACB8FGX0</accession>
<name>A0ACB8FGX0_9SAUR</name>
<evidence type="ECO:0000313" key="1">
    <source>
        <dbReference type="EMBL" id="KAH8004785.1"/>
    </source>
</evidence>
<organism evidence="1 2">
    <name type="scientific">Sphaerodactylus townsendi</name>
    <dbReference type="NCBI Taxonomy" id="933632"/>
    <lineage>
        <taxon>Eukaryota</taxon>
        <taxon>Metazoa</taxon>
        <taxon>Chordata</taxon>
        <taxon>Craniata</taxon>
        <taxon>Vertebrata</taxon>
        <taxon>Euteleostomi</taxon>
        <taxon>Lepidosauria</taxon>
        <taxon>Squamata</taxon>
        <taxon>Bifurcata</taxon>
        <taxon>Gekkota</taxon>
        <taxon>Sphaerodactylidae</taxon>
        <taxon>Sphaerodactylus</taxon>
    </lineage>
</organism>
<evidence type="ECO:0000313" key="2">
    <source>
        <dbReference type="Proteomes" id="UP000827872"/>
    </source>
</evidence>
<gene>
    <name evidence="1" type="ORF">K3G42_019711</name>
</gene>
<proteinExistence type="predicted"/>
<keyword evidence="2" id="KW-1185">Reference proteome</keyword>
<reference evidence="1" key="1">
    <citation type="submission" date="2021-08" db="EMBL/GenBank/DDBJ databases">
        <title>The first chromosome-level gecko genome reveals the dynamic sex chromosomes of Neotropical dwarf geckos (Sphaerodactylidae: Sphaerodactylus).</title>
        <authorList>
            <person name="Pinto B.J."/>
            <person name="Keating S.E."/>
            <person name="Gamble T."/>
        </authorList>
    </citation>
    <scope>NUCLEOTIDE SEQUENCE</scope>
    <source>
        <strain evidence="1">TG3544</strain>
    </source>
</reference>